<dbReference type="RefSeq" id="WP_302036448.1">
    <property type="nucleotide sequence ID" value="NZ_JAUKPO010000002.1"/>
</dbReference>
<dbReference type="InterPro" id="IPR037171">
    <property type="entry name" value="NagB/RpiA_transferase-like"/>
</dbReference>
<dbReference type="PROSITE" id="PS00894">
    <property type="entry name" value="HTH_DEOR_1"/>
    <property type="match status" value="1"/>
</dbReference>
<dbReference type="Gene3D" id="3.40.50.1360">
    <property type="match status" value="1"/>
</dbReference>
<dbReference type="InterPro" id="IPR001034">
    <property type="entry name" value="DeoR_HTH"/>
</dbReference>
<sequence length="250" mass="27696">MTFQVRKQLILSSLEQNGSVEVKELAQKLNTSEITVRRDLTLLAEKGLLVRTHGGAVTLSLAKDPVHFSNKVATRQEQKEYIGRLAAEQINEGDTVFIDCGSTTFQLCPFIRHLKIRVITNSLPVVEELMGSLVGVNIMGGEIDADRQAVHGFMAIEHLKRYRVDKAFIGVDGLSLQYGLSANSEKEASITLAAAANAGHVYLLCDSSKLEKDKYFRFAPLSIVHTLITDQQAPADLVEQYTRRNLQVLN</sequence>
<keyword evidence="6" id="KW-1185">Reference proteome</keyword>
<protein>
    <submittedName>
        <fullName evidence="5">DeoR/GlpR family DNA-binding transcription regulator</fullName>
    </submittedName>
</protein>
<keyword evidence="3" id="KW-0804">Transcription</keyword>
<dbReference type="EMBL" id="JAUKPO010000002">
    <property type="protein sequence ID" value="MDO1445646.1"/>
    <property type="molecule type" value="Genomic_DNA"/>
</dbReference>
<comment type="caution">
    <text evidence="5">The sequence shown here is derived from an EMBL/GenBank/DDBJ whole genome shotgun (WGS) entry which is preliminary data.</text>
</comment>
<accession>A0ABT8R1Y5</accession>
<dbReference type="SMART" id="SM01134">
    <property type="entry name" value="DeoRC"/>
    <property type="match status" value="1"/>
</dbReference>
<keyword evidence="2 5" id="KW-0238">DNA-binding</keyword>
<reference evidence="5" key="1">
    <citation type="submission" date="2023-07" db="EMBL/GenBank/DDBJ databases">
        <title>The genome sequence of Rhodocytophaga aerolata KACC 12507.</title>
        <authorList>
            <person name="Zhang X."/>
        </authorList>
    </citation>
    <scope>NUCLEOTIDE SEQUENCE</scope>
    <source>
        <strain evidence="5">KACC 12507</strain>
    </source>
</reference>
<evidence type="ECO:0000259" key="4">
    <source>
        <dbReference type="PROSITE" id="PS51000"/>
    </source>
</evidence>
<dbReference type="GO" id="GO:0003677">
    <property type="term" value="F:DNA binding"/>
    <property type="evidence" value="ECO:0007669"/>
    <property type="project" value="UniProtKB-KW"/>
</dbReference>
<dbReference type="PANTHER" id="PTHR30363:SF44">
    <property type="entry name" value="AGA OPERON TRANSCRIPTIONAL REPRESSOR-RELATED"/>
    <property type="match status" value="1"/>
</dbReference>
<dbReference type="PANTHER" id="PTHR30363">
    <property type="entry name" value="HTH-TYPE TRANSCRIPTIONAL REGULATOR SRLR-RELATED"/>
    <property type="match status" value="1"/>
</dbReference>
<dbReference type="InterPro" id="IPR036390">
    <property type="entry name" value="WH_DNA-bd_sf"/>
</dbReference>
<dbReference type="InterPro" id="IPR018356">
    <property type="entry name" value="Tscrpt_reg_HTH_DeoR_CS"/>
</dbReference>
<dbReference type="InterPro" id="IPR014036">
    <property type="entry name" value="DeoR-like_C"/>
</dbReference>
<dbReference type="SMART" id="SM00420">
    <property type="entry name" value="HTH_DEOR"/>
    <property type="match status" value="1"/>
</dbReference>
<dbReference type="InterPro" id="IPR036388">
    <property type="entry name" value="WH-like_DNA-bd_sf"/>
</dbReference>
<proteinExistence type="predicted"/>
<evidence type="ECO:0000256" key="3">
    <source>
        <dbReference type="ARBA" id="ARBA00023163"/>
    </source>
</evidence>
<name>A0ABT8R1Y5_9BACT</name>
<dbReference type="SUPFAM" id="SSF100950">
    <property type="entry name" value="NagB/RpiA/CoA transferase-like"/>
    <property type="match status" value="1"/>
</dbReference>
<dbReference type="Pfam" id="PF00455">
    <property type="entry name" value="DeoRC"/>
    <property type="match status" value="1"/>
</dbReference>
<dbReference type="InterPro" id="IPR050313">
    <property type="entry name" value="Carb_Metab_HTH_regulators"/>
</dbReference>
<evidence type="ECO:0000256" key="1">
    <source>
        <dbReference type="ARBA" id="ARBA00023015"/>
    </source>
</evidence>
<keyword evidence="1" id="KW-0805">Transcription regulation</keyword>
<dbReference type="PROSITE" id="PS51000">
    <property type="entry name" value="HTH_DEOR_2"/>
    <property type="match status" value="1"/>
</dbReference>
<evidence type="ECO:0000313" key="5">
    <source>
        <dbReference type="EMBL" id="MDO1445646.1"/>
    </source>
</evidence>
<evidence type="ECO:0000256" key="2">
    <source>
        <dbReference type="ARBA" id="ARBA00023125"/>
    </source>
</evidence>
<dbReference type="Gene3D" id="1.10.10.10">
    <property type="entry name" value="Winged helix-like DNA-binding domain superfamily/Winged helix DNA-binding domain"/>
    <property type="match status" value="1"/>
</dbReference>
<organism evidence="5 6">
    <name type="scientific">Rhodocytophaga aerolata</name>
    <dbReference type="NCBI Taxonomy" id="455078"/>
    <lineage>
        <taxon>Bacteria</taxon>
        <taxon>Pseudomonadati</taxon>
        <taxon>Bacteroidota</taxon>
        <taxon>Cytophagia</taxon>
        <taxon>Cytophagales</taxon>
        <taxon>Rhodocytophagaceae</taxon>
        <taxon>Rhodocytophaga</taxon>
    </lineage>
</organism>
<feature type="domain" description="HTH deoR-type" evidence="4">
    <location>
        <begin position="3"/>
        <end position="58"/>
    </location>
</feature>
<dbReference type="Proteomes" id="UP001168528">
    <property type="component" value="Unassembled WGS sequence"/>
</dbReference>
<dbReference type="PRINTS" id="PR00037">
    <property type="entry name" value="HTHLACR"/>
</dbReference>
<gene>
    <name evidence="5" type="ORF">Q0590_05265</name>
</gene>
<dbReference type="SUPFAM" id="SSF46785">
    <property type="entry name" value="Winged helix' DNA-binding domain"/>
    <property type="match status" value="1"/>
</dbReference>
<evidence type="ECO:0000313" key="6">
    <source>
        <dbReference type="Proteomes" id="UP001168528"/>
    </source>
</evidence>
<dbReference type="Pfam" id="PF08220">
    <property type="entry name" value="HTH_DeoR"/>
    <property type="match status" value="1"/>
</dbReference>